<keyword evidence="2" id="KW-0675">Receptor</keyword>
<dbReference type="Proteomes" id="UP001279410">
    <property type="component" value="Unassembled WGS sequence"/>
</dbReference>
<keyword evidence="1" id="KW-0812">Transmembrane</keyword>
<keyword evidence="1" id="KW-0472">Membrane</keyword>
<organism evidence="2 3">
    <name type="scientific">Lates japonicus</name>
    <name type="common">Japanese lates</name>
    <dbReference type="NCBI Taxonomy" id="270547"/>
    <lineage>
        <taxon>Eukaryota</taxon>
        <taxon>Metazoa</taxon>
        <taxon>Chordata</taxon>
        <taxon>Craniata</taxon>
        <taxon>Vertebrata</taxon>
        <taxon>Euteleostomi</taxon>
        <taxon>Actinopterygii</taxon>
        <taxon>Neopterygii</taxon>
        <taxon>Teleostei</taxon>
        <taxon>Neoteleostei</taxon>
        <taxon>Acanthomorphata</taxon>
        <taxon>Carangaria</taxon>
        <taxon>Carangaria incertae sedis</taxon>
        <taxon>Centropomidae</taxon>
        <taxon>Lates</taxon>
    </lineage>
</organism>
<dbReference type="Gene3D" id="3.40.190.10">
    <property type="entry name" value="Periplasmic binding protein-like II"/>
    <property type="match status" value="1"/>
</dbReference>
<evidence type="ECO:0000313" key="2">
    <source>
        <dbReference type="EMBL" id="GLD74634.1"/>
    </source>
</evidence>
<feature type="transmembrane region" description="Helical" evidence="1">
    <location>
        <begin position="157"/>
        <end position="181"/>
    </location>
</feature>
<evidence type="ECO:0000313" key="3">
    <source>
        <dbReference type="Proteomes" id="UP001279410"/>
    </source>
</evidence>
<accession>A0AAD3NMD3</accession>
<dbReference type="InterPro" id="IPR015683">
    <property type="entry name" value="Ionotropic_Glu_rcpt"/>
</dbReference>
<evidence type="ECO:0000256" key="1">
    <source>
        <dbReference type="SAM" id="Phobius"/>
    </source>
</evidence>
<proteinExistence type="predicted"/>
<keyword evidence="1" id="KW-1133">Transmembrane helix</keyword>
<reference evidence="2" key="1">
    <citation type="submission" date="2022-08" db="EMBL/GenBank/DDBJ databases">
        <title>Genome sequencing of akame (Lates japonicus).</title>
        <authorList>
            <person name="Hashiguchi Y."/>
            <person name="Takahashi H."/>
        </authorList>
    </citation>
    <scope>NUCLEOTIDE SEQUENCE</scope>
    <source>
        <strain evidence="2">Kochi</strain>
    </source>
</reference>
<dbReference type="EMBL" id="BRZM01002383">
    <property type="protein sequence ID" value="GLD74634.1"/>
    <property type="molecule type" value="Genomic_DNA"/>
</dbReference>
<keyword evidence="3" id="KW-1185">Reference proteome</keyword>
<dbReference type="AlphaFoldDB" id="A0AAD3NMD3"/>
<comment type="caution">
    <text evidence="2">The sequence shown here is derived from an EMBL/GenBank/DDBJ whole genome shotgun (WGS) entry which is preliminary data.</text>
</comment>
<feature type="non-terminal residue" evidence="2">
    <location>
        <position position="1"/>
    </location>
</feature>
<gene>
    <name evidence="2" type="ORF">AKAME5_002596600</name>
</gene>
<sequence>MTTALHWFLCVGSSRSFQDLARQIDVDYGTVRDSAVYDYFRNKGTNPLEQDSTYAELWRTISKNNGMDYSVSSPSEGIRKAKKSPYAFQRRRCWNTRARQTTAPMYCTGNSMRILELQEKGDLDIMKQKWWPRTGRCDLSSHASAHPDGRSLKLHSFAGVFCILAAGLLLACLVAGLEAWWNSNRCRQEQPKE</sequence>
<dbReference type="PANTHER" id="PTHR18966">
    <property type="entry name" value="IONOTROPIC GLUTAMATE RECEPTOR"/>
    <property type="match status" value="1"/>
</dbReference>
<name>A0AAD3NMD3_LATJO</name>
<protein>
    <submittedName>
        <fullName evidence="2">Glutamate receptor ionotropic, delta-1-like isoform X1</fullName>
    </submittedName>
</protein>